<proteinExistence type="predicted"/>
<feature type="region of interest" description="Disordered" evidence="1">
    <location>
        <begin position="1"/>
        <end position="42"/>
    </location>
</feature>
<dbReference type="SUPFAM" id="SSF55718">
    <property type="entry name" value="SCP-like"/>
    <property type="match status" value="1"/>
</dbReference>
<evidence type="ECO:0000256" key="1">
    <source>
        <dbReference type="SAM" id="MobiDB-lite"/>
    </source>
</evidence>
<name>A0A6J7L4G5_9ZZZZ</name>
<dbReference type="AlphaFoldDB" id="A0A6J7L4G5"/>
<evidence type="ECO:0000313" key="2">
    <source>
        <dbReference type="EMBL" id="CAB4961702.1"/>
    </source>
</evidence>
<sequence>MTSVEDVYPPGHGTPEDPAGSDARRQTSSGDDRPGTTADPREVWESVIDVFEQAADEPKVAEPIGRIGHDVLIRSLDVEGSGLLLVCRDARIEVRDVDGASADYTIEIALATPDLEKLAAGRSRTAMAIADGRATYDGPVRQFLRVLPLVQAMVNPPDAMGTNAEDIAQEIV</sequence>
<protein>
    <submittedName>
        <fullName evidence="2">Unannotated protein</fullName>
    </submittedName>
</protein>
<organism evidence="2">
    <name type="scientific">freshwater metagenome</name>
    <dbReference type="NCBI Taxonomy" id="449393"/>
    <lineage>
        <taxon>unclassified sequences</taxon>
        <taxon>metagenomes</taxon>
        <taxon>ecological metagenomes</taxon>
    </lineage>
</organism>
<reference evidence="2" key="1">
    <citation type="submission" date="2020-05" db="EMBL/GenBank/DDBJ databases">
        <authorList>
            <person name="Chiriac C."/>
            <person name="Salcher M."/>
            <person name="Ghai R."/>
            <person name="Kavagutti S V."/>
        </authorList>
    </citation>
    <scope>NUCLEOTIDE SEQUENCE</scope>
</reference>
<gene>
    <name evidence="2" type="ORF">UFOPK3564_04102</name>
</gene>
<feature type="compositionally biased region" description="Basic and acidic residues" evidence="1">
    <location>
        <begin position="22"/>
        <end position="42"/>
    </location>
</feature>
<dbReference type="EMBL" id="CAFBMK010000500">
    <property type="protein sequence ID" value="CAB4961702.1"/>
    <property type="molecule type" value="Genomic_DNA"/>
</dbReference>
<dbReference type="InterPro" id="IPR036527">
    <property type="entry name" value="SCP2_sterol-bd_dom_sf"/>
</dbReference>
<accession>A0A6J7L4G5</accession>